<sequence length="45" mass="4577">KTGFACGTGAGRDWSGVGRSHQASLVLLHLKPAQDAARPARGATC</sequence>
<dbReference type="AlphaFoldDB" id="A0A392RNH4"/>
<feature type="non-terminal residue" evidence="1">
    <location>
        <position position="1"/>
    </location>
</feature>
<reference evidence="1 2" key="1">
    <citation type="journal article" date="2018" name="Front. Plant Sci.">
        <title>Red Clover (Trifolium pratense) and Zigzag Clover (T. medium) - A Picture of Genomic Similarities and Differences.</title>
        <authorList>
            <person name="Dluhosova J."/>
            <person name="Istvanek J."/>
            <person name="Nedelnik J."/>
            <person name="Repkova J."/>
        </authorList>
    </citation>
    <scope>NUCLEOTIDE SEQUENCE [LARGE SCALE GENOMIC DNA]</scope>
    <source>
        <strain evidence="2">cv. 10/8</strain>
        <tissue evidence="1">Leaf</tissue>
    </source>
</reference>
<accession>A0A392RNH4</accession>
<evidence type="ECO:0000313" key="1">
    <source>
        <dbReference type="EMBL" id="MCI37762.1"/>
    </source>
</evidence>
<proteinExistence type="predicted"/>
<organism evidence="1 2">
    <name type="scientific">Trifolium medium</name>
    <dbReference type="NCBI Taxonomy" id="97028"/>
    <lineage>
        <taxon>Eukaryota</taxon>
        <taxon>Viridiplantae</taxon>
        <taxon>Streptophyta</taxon>
        <taxon>Embryophyta</taxon>
        <taxon>Tracheophyta</taxon>
        <taxon>Spermatophyta</taxon>
        <taxon>Magnoliopsida</taxon>
        <taxon>eudicotyledons</taxon>
        <taxon>Gunneridae</taxon>
        <taxon>Pentapetalae</taxon>
        <taxon>rosids</taxon>
        <taxon>fabids</taxon>
        <taxon>Fabales</taxon>
        <taxon>Fabaceae</taxon>
        <taxon>Papilionoideae</taxon>
        <taxon>50 kb inversion clade</taxon>
        <taxon>NPAAA clade</taxon>
        <taxon>Hologalegina</taxon>
        <taxon>IRL clade</taxon>
        <taxon>Trifolieae</taxon>
        <taxon>Trifolium</taxon>
    </lineage>
</organism>
<comment type="caution">
    <text evidence="1">The sequence shown here is derived from an EMBL/GenBank/DDBJ whole genome shotgun (WGS) entry which is preliminary data.</text>
</comment>
<keyword evidence="2" id="KW-1185">Reference proteome</keyword>
<dbReference type="EMBL" id="LXQA010248087">
    <property type="protein sequence ID" value="MCI37762.1"/>
    <property type="molecule type" value="Genomic_DNA"/>
</dbReference>
<dbReference type="Proteomes" id="UP000265520">
    <property type="component" value="Unassembled WGS sequence"/>
</dbReference>
<protein>
    <submittedName>
        <fullName evidence="1">Uncharacterized protein</fullName>
    </submittedName>
</protein>
<evidence type="ECO:0000313" key="2">
    <source>
        <dbReference type="Proteomes" id="UP000265520"/>
    </source>
</evidence>
<name>A0A392RNH4_9FABA</name>